<keyword evidence="3" id="KW-1185">Reference proteome</keyword>
<dbReference type="PaxDb" id="6239-F56C3.10"/>
<dbReference type="InParanoid" id="Q4R120"/>
<evidence type="ECO:0000313" key="3">
    <source>
        <dbReference type="Proteomes" id="UP000001940"/>
    </source>
</evidence>
<dbReference type="GeneID" id="3896881"/>
<dbReference type="WormBase" id="F56C3.10">
    <property type="protein sequence ID" value="CE38828"/>
    <property type="gene ID" value="WBGene00044558"/>
</dbReference>
<dbReference type="UCSC" id="F56C3.10">
    <property type="organism name" value="c. elegans"/>
</dbReference>
<dbReference type="RefSeq" id="NP_001033552.1">
    <property type="nucleotide sequence ID" value="NM_001038463.1"/>
</dbReference>
<dbReference type="KEGG" id="cel:CELE_F56C3.10"/>
<dbReference type="HOGENOM" id="CLU_2361626_0_0_1"/>
<evidence type="ECO:0000313" key="2">
    <source>
        <dbReference type="EMBL" id="CCD69815.1"/>
    </source>
</evidence>
<dbReference type="AlphaFoldDB" id="Q4R120"/>
<sequence>MPPKKTMEQLVKDAEEICRIQTLMYEERMAREALKNISTSSSVPAPKKVPSTSQIPPESKSQSKRWAAMMIDFPKAQPPKSQEDTKSKQSSADGGH</sequence>
<feature type="compositionally biased region" description="Low complexity" evidence="1">
    <location>
        <begin position="38"/>
        <end position="53"/>
    </location>
</feature>
<feature type="region of interest" description="Disordered" evidence="1">
    <location>
        <begin position="36"/>
        <end position="96"/>
    </location>
</feature>
<proteinExistence type="predicted"/>
<gene>
    <name evidence="2" type="ORF">CELE_F56C3.10</name>
    <name evidence="2 4" type="ORF">F56C3.10</name>
</gene>
<accession>Q4R120</accession>
<organism evidence="2 3">
    <name type="scientific">Caenorhabditis elegans</name>
    <dbReference type="NCBI Taxonomy" id="6239"/>
    <lineage>
        <taxon>Eukaryota</taxon>
        <taxon>Metazoa</taxon>
        <taxon>Ecdysozoa</taxon>
        <taxon>Nematoda</taxon>
        <taxon>Chromadorea</taxon>
        <taxon>Rhabditida</taxon>
        <taxon>Rhabditina</taxon>
        <taxon>Rhabditomorpha</taxon>
        <taxon>Rhabditoidea</taxon>
        <taxon>Rhabditidae</taxon>
        <taxon>Peloderinae</taxon>
        <taxon>Caenorhabditis</taxon>
    </lineage>
</organism>
<dbReference type="EMBL" id="BX284606">
    <property type="protein sequence ID" value="CCD69815.1"/>
    <property type="molecule type" value="Genomic_DNA"/>
</dbReference>
<evidence type="ECO:0000313" key="4">
    <source>
        <dbReference type="WormBase" id="F56C3.10"/>
    </source>
</evidence>
<dbReference type="CTD" id="3896881"/>
<reference evidence="2 3" key="1">
    <citation type="journal article" date="1998" name="Science">
        <title>Genome sequence of the nematode C. elegans: a platform for investigating biology.</title>
        <authorList>
            <consortium name="The C. elegans sequencing consortium"/>
            <person name="Sulson J.E."/>
            <person name="Waterston R."/>
        </authorList>
    </citation>
    <scope>NUCLEOTIDE SEQUENCE [LARGE SCALE GENOMIC DNA]</scope>
    <source>
        <strain evidence="2 3">Bristol N2</strain>
    </source>
</reference>
<dbReference type="Proteomes" id="UP000001940">
    <property type="component" value="Chromosome X"/>
</dbReference>
<evidence type="ECO:0000256" key="1">
    <source>
        <dbReference type="SAM" id="MobiDB-lite"/>
    </source>
</evidence>
<protein>
    <submittedName>
        <fullName evidence="2">Ovule protein</fullName>
    </submittedName>
</protein>
<dbReference type="AGR" id="WB:WBGene00044558"/>
<name>Q4R120_CAEEL</name>